<dbReference type="AlphaFoldDB" id="A0A840B3W0"/>
<gene>
    <name evidence="3" type="ORF">GGR91_001838</name>
</gene>
<evidence type="ECO:0000256" key="2">
    <source>
        <dbReference type="SAM" id="Phobius"/>
    </source>
</evidence>
<evidence type="ECO:0000313" key="4">
    <source>
        <dbReference type="Proteomes" id="UP000581447"/>
    </source>
</evidence>
<proteinExistence type="predicted"/>
<dbReference type="RefSeq" id="WP_183941875.1">
    <property type="nucleotide sequence ID" value="NZ_BAABBG010000005.1"/>
</dbReference>
<keyword evidence="2" id="KW-0812">Transmembrane</keyword>
<feature type="transmembrane region" description="Helical" evidence="2">
    <location>
        <begin position="30"/>
        <end position="47"/>
    </location>
</feature>
<evidence type="ECO:0000256" key="1">
    <source>
        <dbReference type="SAM" id="MobiDB-lite"/>
    </source>
</evidence>
<evidence type="ECO:0000313" key="3">
    <source>
        <dbReference type="EMBL" id="MBB3943580.1"/>
    </source>
</evidence>
<comment type="caution">
    <text evidence="3">The sequence shown here is derived from an EMBL/GenBank/DDBJ whole genome shotgun (WGS) entry which is preliminary data.</text>
</comment>
<dbReference type="EMBL" id="JACIEA010000002">
    <property type="protein sequence ID" value="MBB3943580.1"/>
    <property type="molecule type" value="Genomic_DNA"/>
</dbReference>
<keyword evidence="2" id="KW-0472">Membrane</keyword>
<sequence length="68" mass="7572">MANILDISGKPLPSRRRSKRRLRARDMRDLLKVLIVLMMVIAGYFIFAPASEATRASDADVARNMPAG</sequence>
<dbReference type="Proteomes" id="UP000581447">
    <property type="component" value="Unassembled WGS sequence"/>
</dbReference>
<protein>
    <submittedName>
        <fullName evidence="3">Uncharacterized protein</fullName>
    </submittedName>
</protein>
<keyword evidence="2" id="KW-1133">Transmembrane helix</keyword>
<reference evidence="3 4" key="1">
    <citation type="submission" date="2020-08" db="EMBL/GenBank/DDBJ databases">
        <title>Genomic Encyclopedia of Type Strains, Phase IV (KMG-IV): sequencing the most valuable type-strain genomes for metagenomic binning, comparative biology and taxonomic classification.</title>
        <authorList>
            <person name="Goeker M."/>
        </authorList>
    </citation>
    <scope>NUCLEOTIDE SEQUENCE [LARGE SCALE GENOMIC DNA]</scope>
    <source>
        <strain evidence="3 4">DSM 29050</strain>
    </source>
</reference>
<organism evidence="3 4">
    <name type="scientific">Sphingorhabdus rigui</name>
    <dbReference type="NCBI Taxonomy" id="1282858"/>
    <lineage>
        <taxon>Bacteria</taxon>
        <taxon>Pseudomonadati</taxon>
        <taxon>Pseudomonadota</taxon>
        <taxon>Alphaproteobacteria</taxon>
        <taxon>Sphingomonadales</taxon>
        <taxon>Sphingomonadaceae</taxon>
        <taxon>Sphingorhabdus</taxon>
    </lineage>
</organism>
<keyword evidence="4" id="KW-1185">Reference proteome</keyword>
<accession>A0A840B3W0</accession>
<feature type="region of interest" description="Disordered" evidence="1">
    <location>
        <begin position="1"/>
        <end position="20"/>
    </location>
</feature>
<name>A0A840B3W0_9SPHN</name>